<dbReference type="STRING" id="1108050.A0A0B7FH99"/>
<evidence type="ECO:0000313" key="3">
    <source>
        <dbReference type="Proteomes" id="UP000059188"/>
    </source>
</evidence>
<dbReference type="PANTHER" id="PTHR13318">
    <property type="entry name" value="PARTNER OF PAIRED, ISOFORM B-RELATED"/>
    <property type="match status" value="1"/>
</dbReference>
<gene>
    <name evidence="2" type="primary">EBF4</name>
    <name evidence="2" type="ORF">RSOLAG1IB_08263</name>
</gene>
<dbReference type="SUPFAM" id="SSF52047">
    <property type="entry name" value="RNI-like"/>
    <property type="match status" value="1"/>
</dbReference>
<feature type="compositionally biased region" description="Basic and acidic residues" evidence="1">
    <location>
        <begin position="1"/>
        <end position="10"/>
    </location>
</feature>
<dbReference type="GO" id="GO:0031146">
    <property type="term" value="P:SCF-dependent proteasomal ubiquitin-dependent protein catabolic process"/>
    <property type="evidence" value="ECO:0007669"/>
    <property type="project" value="TreeGrafter"/>
</dbReference>
<dbReference type="Proteomes" id="UP000059188">
    <property type="component" value="Unassembled WGS sequence"/>
</dbReference>
<evidence type="ECO:0008006" key="4">
    <source>
        <dbReference type="Google" id="ProtNLM"/>
    </source>
</evidence>
<keyword evidence="3" id="KW-1185">Reference proteome</keyword>
<feature type="region of interest" description="Disordered" evidence="1">
    <location>
        <begin position="1"/>
        <end position="58"/>
    </location>
</feature>
<dbReference type="Gene3D" id="3.80.10.10">
    <property type="entry name" value="Ribonuclease Inhibitor"/>
    <property type="match status" value="1"/>
</dbReference>
<reference evidence="2 3" key="1">
    <citation type="submission" date="2014-11" db="EMBL/GenBank/DDBJ databases">
        <authorList>
            <person name="Wibberg Daniel"/>
        </authorList>
    </citation>
    <scope>NUCLEOTIDE SEQUENCE [LARGE SCALE GENOMIC DNA]</scope>
    <source>
        <strain evidence="2">Rhizoctonia solani AG1-IB 7/3/14</strain>
    </source>
</reference>
<evidence type="ECO:0000256" key="1">
    <source>
        <dbReference type="SAM" id="MobiDB-lite"/>
    </source>
</evidence>
<protein>
    <recommendedName>
        <fullName evidence="4">RNI-like protein</fullName>
    </recommendedName>
</protein>
<sequence length="536" mass="58506">MPKRRAEPTRKATSSAKRIKFDSFGAPNETDDLPQAHVAAQQQSGPSSTGASLRAPRRSNGIPTLVSYAARVFAMHFKTLYIPESENLRIDGPPMRKRLSNLPDTLIPKLLLLLREYCPTYLRPDIIATYLLRGREIRLSGDLPGVNTTVLNAIGIRHNVGIVTTLELAELPGIADQTFAKVVERLPELEKLVLRKCSKAGPLVLEAAASNCPRLKVLNMNYTVATPRSILSVLLACPELEVLKIAGIPKLISGCVPALVKTYTEENPDDEIPTFSSLRSLKIRLTKLADSDIATLFSYCPNLTTLDISFTQIKNIPIVSPFPPLKKLCLTSTRVSGANLVNVLENALGLEVLYLGAFGETVGAAPGSGNTLTDSLLRDVTDVLEGCPNIRNISLVGNPKLGTSGSLGRALQDFVRRVGRRCEMLNFENVSHLRSGDVEGLLSISEYDQPSPLRALNVARTNVKGDAAMFIAACPNLKELNLASTRFGKEELFTILDCCPDLVKIDLTGCRSISVQDRRRFFEVWESAREDASSSN</sequence>
<dbReference type="OrthoDB" id="550575at2759"/>
<dbReference type="AlphaFoldDB" id="A0A0B7FH99"/>
<feature type="compositionally biased region" description="Polar residues" evidence="1">
    <location>
        <begin position="40"/>
        <end position="51"/>
    </location>
</feature>
<accession>A0A0B7FH99</accession>
<dbReference type="EMBL" id="LN679126">
    <property type="protein sequence ID" value="CEL57010.1"/>
    <property type="molecule type" value="Genomic_DNA"/>
</dbReference>
<evidence type="ECO:0000313" key="2">
    <source>
        <dbReference type="EMBL" id="CEL57010.1"/>
    </source>
</evidence>
<dbReference type="InterPro" id="IPR001611">
    <property type="entry name" value="Leu-rich_rpt"/>
</dbReference>
<dbReference type="GO" id="GO:0019005">
    <property type="term" value="C:SCF ubiquitin ligase complex"/>
    <property type="evidence" value="ECO:0007669"/>
    <property type="project" value="TreeGrafter"/>
</dbReference>
<dbReference type="Pfam" id="PF13516">
    <property type="entry name" value="LRR_6"/>
    <property type="match status" value="1"/>
</dbReference>
<proteinExistence type="predicted"/>
<organism evidence="2 3">
    <name type="scientific">Thanatephorus cucumeris (strain AG1-IB / isolate 7/3/14)</name>
    <name type="common">Lettuce bottom rot fungus</name>
    <name type="synonym">Rhizoctonia solani</name>
    <dbReference type="NCBI Taxonomy" id="1108050"/>
    <lineage>
        <taxon>Eukaryota</taxon>
        <taxon>Fungi</taxon>
        <taxon>Dikarya</taxon>
        <taxon>Basidiomycota</taxon>
        <taxon>Agaricomycotina</taxon>
        <taxon>Agaricomycetes</taxon>
        <taxon>Cantharellales</taxon>
        <taxon>Ceratobasidiaceae</taxon>
        <taxon>Rhizoctonia</taxon>
        <taxon>Rhizoctonia solani AG-1</taxon>
    </lineage>
</organism>
<name>A0A0B7FH99_THACB</name>
<dbReference type="InterPro" id="IPR032675">
    <property type="entry name" value="LRR_dom_sf"/>
</dbReference>